<feature type="non-terminal residue" evidence="2">
    <location>
        <position position="67"/>
    </location>
</feature>
<evidence type="ECO:0000256" key="1">
    <source>
        <dbReference type="SAM" id="Phobius"/>
    </source>
</evidence>
<organism evidence="2 3">
    <name type="scientific">Cariama cristata</name>
    <name type="common">Red-legged seriema</name>
    <dbReference type="NCBI Taxonomy" id="54380"/>
    <lineage>
        <taxon>Eukaryota</taxon>
        <taxon>Metazoa</taxon>
        <taxon>Chordata</taxon>
        <taxon>Craniata</taxon>
        <taxon>Vertebrata</taxon>
        <taxon>Euteleostomi</taxon>
        <taxon>Archelosauria</taxon>
        <taxon>Archosauria</taxon>
        <taxon>Dinosauria</taxon>
        <taxon>Saurischia</taxon>
        <taxon>Theropoda</taxon>
        <taxon>Coelurosauria</taxon>
        <taxon>Aves</taxon>
        <taxon>Neognathae</taxon>
        <taxon>Neoaves</taxon>
        <taxon>Telluraves</taxon>
        <taxon>Australaves</taxon>
        <taxon>Cariamiformes</taxon>
        <taxon>Cariamidae</taxon>
        <taxon>Cariama</taxon>
    </lineage>
</organism>
<dbReference type="AlphaFoldDB" id="A0A091MJ38"/>
<sequence>MSNWTSLWYVWLILLTVLLLLLCGITAGCIKFCCRKKRLPVATFLRHPYDLRAVAIDSDGTAHSTVT</sequence>
<dbReference type="PANTHER" id="PTHR33955:SF2">
    <property type="entry name" value="TRANSMEMBRANE PROTEIN 52"/>
    <property type="match status" value="1"/>
</dbReference>
<keyword evidence="1" id="KW-1133">Transmembrane helix</keyword>
<keyword evidence="1" id="KW-0472">Membrane</keyword>
<dbReference type="PANTHER" id="PTHR33955">
    <property type="entry name" value="TRANSMEMBRANE PROTEIN 52"/>
    <property type="match status" value="1"/>
</dbReference>
<evidence type="ECO:0000313" key="2">
    <source>
        <dbReference type="EMBL" id="KFP61565.1"/>
    </source>
</evidence>
<keyword evidence="1 2" id="KW-0812">Transmembrane</keyword>
<keyword evidence="3" id="KW-1185">Reference proteome</keyword>
<reference evidence="2 3" key="1">
    <citation type="submission" date="2014-04" db="EMBL/GenBank/DDBJ databases">
        <title>Genome evolution of avian class.</title>
        <authorList>
            <person name="Zhang G."/>
            <person name="Li C."/>
        </authorList>
    </citation>
    <scope>NUCLEOTIDE SEQUENCE [LARGE SCALE GENOMIC DNA]</scope>
    <source>
        <strain evidence="2">BGI_N322</strain>
    </source>
</reference>
<dbReference type="EMBL" id="KK506579">
    <property type="protein sequence ID" value="KFP61565.1"/>
    <property type="molecule type" value="Genomic_DNA"/>
</dbReference>
<proteinExistence type="predicted"/>
<dbReference type="InterPro" id="IPR038942">
    <property type="entry name" value="TMEM52"/>
</dbReference>
<feature type="transmembrane region" description="Helical" evidence="1">
    <location>
        <begin position="6"/>
        <end position="30"/>
    </location>
</feature>
<accession>A0A091MJ38</accession>
<name>A0A091MJ38_CARIC</name>
<gene>
    <name evidence="2" type="ORF">N322_10672</name>
</gene>
<dbReference type="Proteomes" id="UP000054116">
    <property type="component" value="Unassembled WGS sequence"/>
</dbReference>
<protein>
    <submittedName>
        <fullName evidence="2">Transmembrane protein 52</fullName>
    </submittedName>
</protein>
<dbReference type="Pfam" id="PF14979">
    <property type="entry name" value="TMEM52"/>
    <property type="match status" value="1"/>
</dbReference>
<evidence type="ECO:0000313" key="3">
    <source>
        <dbReference type="Proteomes" id="UP000054116"/>
    </source>
</evidence>